<sequence>MKVSGAKRKALPQDLPARTKRDEQRDATRQALKAAARKLFLNGEYFTTNVQSIAVEAGVTRATYYLHFPTKQAILWELLREEIQRQRGMYLRLAALSEPSIADVRDWLSHFARATQRSRRMISFSQMAVGLHPELINVFSEARDELLDILSNAYPTLRRSETRGARVNPKRIEGHLLIMQIDEVCLNLALGVWPLDRQASIDFLAARVAAFLASLDQ</sequence>
<name>A0A6I6ML81_9CAUL</name>
<accession>A0A6I6ML81</accession>
<keyword evidence="1 2" id="KW-0238">DNA-binding</keyword>
<dbReference type="InterPro" id="IPR050624">
    <property type="entry name" value="HTH-type_Tx_Regulator"/>
</dbReference>
<organism evidence="5 6">
    <name type="scientific">Terricaulis silvestris</name>
    <dbReference type="NCBI Taxonomy" id="2686094"/>
    <lineage>
        <taxon>Bacteria</taxon>
        <taxon>Pseudomonadati</taxon>
        <taxon>Pseudomonadota</taxon>
        <taxon>Alphaproteobacteria</taxon>
        <taxon>Caulobacterales</taxon>
        <taxon>Caulobacteraceae</taxon>
        <taxon>Terricaulis</taxon>
    </lineage>
</organism>
<dbReference type="AlphaFoldDB" id="A0A6I6ML81"/>
<dbReference type="EMBL" id="CP047045">
    <property type="protein sequence ID" value="QGZ96135.1"/>
    <property type="molecule type" value="Genomic_DNA"/>
</dbReference>
<proteinExistence type="predicted"/>
<keyword evidence="6" id="KW-1185">Reference proteome</keyword>
<dbReference type="InterPro" id="IPR001647">
    <property type="entry name" value="HTH_TetR"/>
</dbReference>
<dbReference type="PROSITE" id="PS50977">
    <property type="entry name" value="HTH_TETR_2"/>
    <property type="match status" value="1"/>
</dbReference>
<evidence type="ECO:0000313" key="6">
    <source>
        <dbReference type="Proteomes" id="UP000431269"/>
    </source>
</evidence>
<dbReference type="PANTHER" id="PTHR43479">
    <property type="entry name" value="ACREF/ENVCD OPERON REPRESSOR-RELATED"/>
    <property type="match status" value="1"/>
</dbReference>
<evidence type="ECO:0000256" key="1">
    <source>
        <dbReference type="ARBA" id="ARBA00023125"/>
    </source>
</evidence>
<dbReference type="InterPro" id="IPR009057">
    <property type="entry name" value="Homeodomain-like_sf"/>
</dbReference>
<evidence type="ECO:0000256" key="3">
    <source>
        <dbReference type="SAM" id="MobiDB-lite"/>
    </source>
</evidence>
<feature type="domain" description="HTH tetR-type" evidence="4">
    <location>
        <begin position="26"/>
        <end position="86"/>
    </location>
</feature>
<reference evidence="6" key="1">
    <citation type="submission" date="2019-12" db="EMBL/GenBank/DDBJ databases">
        <title>Complete genome of Terracaulis silvestris 0127_4.</title>
        <authorList>
            <person name="Vieira S."/>
            <person name="Riedel T."/>
            <person name="Sproer C."/>
            <person name="Pascual J."/>
            <person name="Boedeker C."/>
            <person name="Overmann J."/>
        </authorList>
    </citation>
    <scope>NUCLEOTIDE SEQUENCE [LARGE SCALE GENOMIC DNA]</scope>
    <source>
        <strain evidence="6">0127_4</strain>
    </source>
</reference>
<feature type="DNA-binding region" description="H-T-H motif" evidence="2">
    <location>
        <begin position="49"/>
        <end position="68"/>
    </location>
</feature>
<evidence type="ECO:0000259" key="4">
    <source>
        <dbReference type="PROSITE" id="PS50977"/>
    </source>
</evidence>
<dbReference type="RefSeq" id="WP_158766943.1">
    <property type="nucleotide sequence ID" value="NZ_CP047045.1"/>
</dbReference>
<dbReference type="PANTHER" id="PTHR43479:SF11">
    <property type="entry name" value="ACREF_ENVCD OPERON REPRESSOR-RELATED"/>
    <property type="match status" value="1"/>
</dbReference>
<feature type="compositionally biased region" description="Basic and acidic residues" evidence="3">
    <location>
        <begin position="17"/>
        <end position="26"/>
    </location>
</feature>
<evidence type="ECO:0000313" key="5">
    <source>
        <dbReference type="EMBL" id="QGZ96135.1"/>
    </source>
</evidence>
<dbReference type="PRINTS" id="PR00455">
    <property type="entry name" value="HTHTETR"/>
</dbReference>
<dbReference type="SUPFAM" id="SSF46689">
    <property type="entry name" value="Homeodomain-like"/>
    <property type="match status" value="1"/>
</dbReference>
<feature type="region of interest" description="Disordered" evidence="3">
    <location>
        <begin position="1"/>
        <end position="26"/>
    </location>
</feature>
<dbReference type="Pfam" id="PF00440">
    <property type="entry name" value="TetR_N"/>
    <property type="match status" value="1"/>
</dbReference>
<dbReference type="Gene3D" id="1.10.357.10">
    <property type="entry name" value="Tetracycline Repressor, domain 2"/>
    <property type="match status" value="1"/>
</dbReference>
<dbReference type="GO" id="GO:0003677">
    <property type="term" value="F:DNA binding"/>
    <property type="evidence" value="ECO:0007669"/>
    <property type="project" value="UniProtKB-UniRule"/>
</dbReference>
<feature type="compositionally biased region" description="Basic residues" evidence="3">
    <location>
        <begin position="1"/>
        <end position="10"/>
    </location>
</feature>
<dbReference type="Proteomes" id="UP000431269">
    <property type="component" value="Chromosome"/>
</dbReference>
<evidence type="ECO:0000256" key="2">
    <source>
        <dbReference type="PROSITE-ProRule" id="PRU00335"/>
    </source>
</evidence>
<dbReference type="KEGG" id="tsv:DSM104635_02993"/>
<protein>
    <submittedName>
        <fullName evidence="5">Mycofactocin system transcriptional regulator</fullName>
    </submittedName>
</protein>
<gene>
    <name evidence="5" type="ORF">DSM104635_02993</name>
</gene>